<evidence type="ECO:0000256" key="3">
    <source>
        <dbReference type="ARBA" id="ARBA00022553"/>
    </source>
</evidence>
<feature type="transmembrane region" description="Helical" evidence="8">
    <location>
        <begin position="79"/>
        <end position="98"/>
    </location>
</feature>
<feature type="transmembrane region" description="Helical" evidence="8">
    <location>
        <begin position="153"/>
        <end position="175"/>
    </location>
</feature>
<comment type="catalytic activity">
    <reaction evidence="1">
        <text>ATP + protein L-histidine = ADP + protein N-phospho-L-histidine.</text>
        <dbReference type="EC" id="2.7.13.3"/>
    </reaction>
</comment>
<feature type="domain" description="Histidine kinase" evidence="9">
    <location>
        <begin position="507"/>
        <end position="727"/>
    </location>
</feature>
<dbReference type="SUPFAM" id="SSF55874">
    <property type="entry name" value="ATPase domain of HSP90 chaperone/DNA topoisomerase II/histidine kinase"/>
    <property type="match status" value="1"/>
</dbReference>
<keyword evidence="8" id="KW-0812">Transmembrane</keyword>
<dbReference type="SUPFAM" id="SSF55781">
    <property type="entry name" value="GAF domain-like"/>
    <property type="match status" value="1"/>
</dbReference>
<dbReference type="InterPro" id="IPR029016">
    <property type="entry name" value="GAF-like_dom_sf"/>
</dbReference>
<reference evidence="11" key="1">
    <citation type="submission" date="2017-06" db="EMBL/GenBank/DDBJ databases">
        <authorList>
            <person name="Cremers G."/>
        </authorList>
    </citation>
    <scope>NUCLEOTIDE SEQUENCE [LARGE SCALE GENOMIC DNA]</scope>
</reference>
<dbReference type="RefSeq" id="WP_096205914.1">
    <property type="nucleotide sequence ID" value="NZ_FZMP01000168.1"/>
</dbReference>
<dbReference type="Gene3D" id="3.30.450.40">
    <property type="match status" value="1"/>
</dbReference>
<dbReference type="SMART" id="SM00388">
    <property type="entry name" value="HisKA"/>
    <property type="match status" value="1"/>
</dbReference>
<dbReference type="SMART" id="SM00387">
    <property type="entry name" value="HATPase_c"/>
    <property type="match status" value="1"/>
</dbReference>
<dbReference type="AlphaFoldDB" id="A0A284VPW1"/>
<proteinExistence type="predicted"/>
<feature type="transmembrane region" description="Helical" evidence="8">
    <location>
        <begin position="209"/>
        <end position="229"/>
    </location>
</feature>
<dbReference type="OrthoDB" id="342253at2157"/>
<organism evidence="10 11">
    <name type="scientific">Candidatus Methanoperedens nitratireducens</name>
    <dbReference type="NCBI Taxonomy" id="1392998"/>
    <lineage>
        <taxon>Archaea</taxon>
        <taxon>Methanobacteriati</taxon>
        <taxon>Methanobacteriota</taxon>
        <taxon>Stenosarchaea group</taxon>
        <taxon>Methanomicrobia</taxon>
        <taxon>Methanosarcinales</taxon>
        <taxon>ANME-2 cluster</taxon>
        <taxon>Candidatus Methanoperedentaceae</taxon>
        <taxon>Candidatus Methanoperedens</taxon>
    </lineage>
</organism>
<dbReference type="PROSITE" id="PS50109">
    <property type="entry name" value="HIS_KIN"/>
    <property type="match status" value="1"/>
</dbReference>
<feature type="compositionally biased region" description="Polar residues" evidence="7">
    <location>
        <begin position="743"/>
        <end position="757"/>
    </location>
</feature>
<keyword evidence="3" id="KW-0597">Phosphoprotein</keyword>
<dbReference type="PANTHER" id="PTHR43547:SF2">
    <property type="entry name" value="HYBRID SIGNAL TRANSDUCTION HISTIDINE KINASE C"/>
    <property type="match status" value="1"/>
</dbReference>
<dbReference type="Proteomes" id="UP000218615">
    <property type="component" value="Unassembled WGS sequence"/>
</dbReference>
<dbReference type="PANTHER" id="PTHR43547">
    <property type="entry name" value="TWO-COMPONENT HISTIDINE KINASE"/>
    <property type="match status" value="1"/>
</dbReference>
<dbReference type="Gene3D" id="1.10.287.130">
    <property type="match status" value="1"/>
</dbReference>
<feature type="transmembrane region" description="Helical" evidence="8">
    <location>
        <begin position="181"/>
        <end position="200"/>
    </location>
</feature>
<dbReference type="GO" id="GO:0000155">
    <property type="term" value="F:phosphorelay sensor kinase activity"/>
    <property type="evidence" value="ECO:0007669"/>
    <property type="project" value="InterPro"/>
</dbReference>
<keyword evidence="4 10" id="KW-0808">Transferase</keyword>
<dbReference type="InterPro" id="IPR003661">
    <property type="entry name" value="HisK_dim/P_dom"/>
</dbReference>
<evidence type="ECO:0000313" key="11">
    <source>
        <dbReference type="Proteomes" id="UP000218615"/>
    </source>
</evidence>
<feature type="region of interest" description="Disordered" evidence="7">
    <location>
        <begin position="742"/>
        <end position="770"/>
    </location>
</feature>
<evidence type="ECO:0000256" key="2">
    <source>
        <dbReference type="ARBA" id="ARBA00012438"/>
    </source>
</evidence>
<evidence type="ECO:0000256" key="4">
    <source>
        <dbReference type="ARBA" id="ARBA00022679"/>
    </source>
</evidence>
<keyword evidence="6" id="KW-0175">Coiled coil</keyword>
<evidence type="ECO:0000256" key="6">
    <source>
        <dbReference type="SAM" id="Coils"/>
    </source>
</evidence>
<dbReference type="EMBL" id="FZMP01000168">
    <property type="protein sequence ID" value="SNQ61217.1"/>
    <property type="molecule type" value="Genomic_DNA"/>
</dbReference>
<keyword evidence="5 10" id="KW-0418">Kinase</keyword>
<dbReference type="EC" id="2.7.13.3" evidence="2"/>
<evidence type="ECO:0000259" key="9">
    <source>
        <dbReference type="PROSITE" id="PS50109"/>
    </source>
</evidence>
<name>A0A284VPW1_9EURY</name>
<feature type="coiled-coil region" evidence="6">
    <location>
        <begin position="258"/>
        <end position="295"/>
    </location>
</feature>
<dbReference type="InterPro" id="IPR036890">
    <property type="entry name" value="HATPase_C_sf"/>
</dbReference>
<dbReference type="Pfam" id="PF00512">
    <property type="entry name" value="HisKA"/>
    <property type="match status" value="1"/>
</dbReference>
<dbReference type="PRINTS" id="PR00344">
    <property type="entry name" value="BCTRLSENSOR"/>
</dbReference>
<gene>
    <name evidence="10" type="ORF">MNV_250034</name>
</gene>
<dbReference type="FunFam" id="3.30.565.10:FF:000006">
    <property type="entry name" value="Sensor histidine kinase WalK"/>
    <property type="match status" value="1"/>
</dbReference>
<evidence type="ECO:0000256" key="8">
    <source>
        <dbReference type="SAM" id="Phobius"/>
    </source>
</evidence>
<accession>A0A284VPW1</accession>
<dbReference type="InterPro" id="IPR036097">
    <property type="entry name" value="HisK_dim/P_sf"/>
</dbReference>
<evidence type="ECO:0000256" key="5">
    <source>
        <dbReference type="ARBA" id="ARBA00022777"/>
    </source>
</evidence>
<evidence type="ECO:0000313" key="10">
    <source>
        <dbReference type="EMBL" id="SNQ61217.1"/>
    </source>
</evidence>
<feature type="transmembrane region" description="Helical" evidence="8">
    <location>
        <begin position="12"/>
        <end position="32"/>
    </location>
</feature>
<evidence type="ECO:0000256" key="7">
    <source>
        <dbReference type="SAM" id="MobiDB-lite"/>
    </source>
</evidence>
<dbReference type="InterPro" id="IPR004358">
    <property type="entry name" value="Sig_transdc_His_kin-like_C"/>
</dbReference>
<dbReference type="InterPro" id="IPR005467">
    <property type="entry name" value="His_kinase_dom"/>
</dbReference>
<feature type="transmembrane region" description="Helical" evidence="8">
    <location>
        <begin position="118"/>
        <end position="141"/>
    </location>
</feature>
<dbReference type="SUPFAM" id="SSF47384">
    <property type="entry name" value="Homodimeric domain of signal transducing histidine kinase"/>
    <property type="match status" value="1"/>
</dbReference>
<feature type="transmembrane region" description="Helical" evidence="8">
    <location>
        <begin position="44"/>
        <end position="67"/>
    </location>
</feature>
<sequence length="770" mass="87882">MGFGGSKKEKTNKVFSLLIISILLWITLYHFASLSDNKDLSLVLFRISGSSVFLFFIFYYYFIILFTRENKFYEQLGKLIIIYGLLFSFFTIFTDLIIKNSIVESWGIYPEFSSFGRLTFYGYVILLTLLINKILVTKYSISTKVEKLKIQYFITGFIIFAVLNFIFDVLLPVFFNNYKFSWAWNYSTIFLIAFTAYAIFKHELMGVKVLLIQVLVSFISIILLADILFLTNNLIMQLLKAGILITFLYFSLELIKGIKKEREARRELETAYDKIKQYTLELEKVNKNLTEKYEDLDALLSLSQTSSSGSGIKKGIQNILNILPTKFGYTKIIGAALLRCDEKSNSVYAYITTESILLKKGVSLLPKPALTDYALVVSEENRHNLTIEAILSNKIQKSEKLTDFASPPVEKHIAQLMQKAMGIKSVVTIPLNVRGVKLGALMLMFSKPLREITQRDMDLITAFSQQVGVMLENLQYYETLNKNIEELTRTKNNLEEILTMKNDFLHIVSHQLRTPLTAVRGLISMWHDGDFDHYTADKMKGIKDRVLANADRLNNIINDMLVAMESEGELKLVFDSVDVEKMIREVVEMFKANYERRGLYIKFDKIEKGIPIIEADPRNLFHVFMNIVDNAEKYTQKGGLDITLKRENDNISVKFTDTGVGISEEDKERLFKKFSRGKKSNNFNPNGSGLGLFIAKQILDEHHGKIQASSLGEGKGSTFVILLPIKQPISAEVSKLDLAKTGVSKQGNSQNNESPEPQSYLLKKRKRGII</sequence>
<evidence type="ECO:0000256" key="1">
    <source>
        <dbReference type="ARBA" id="ARBA00000085"/>
    </source>
</evidence>
<keyword evidence="11" id="KW-1185">Reference proteome</keyword>
<protein>
    <recommendedName>
        <fullName evidence="2">histidine kinase</fullName>
        <ecNumber evidence="2">2.7.13.3</ecNumber>
    </recommendedName>
</protein>
<keyword evidence="8" id="KW-1133">Transmembrane helix</keyword>
<dbReference type="Pfam" id="PF02518">
    <property type="entry name" value="HATPase_c"/>
    <property type="match status" value="1"/>
</dbReference>
<keyword evidence="8" id="KW-0472">Membrane</keyword>
<dbReference type="Gene3D" id="3.30.565.10">
    <property type="entry name" value="Histidine kinase-like ATPase, C-terminal domain"/>
    <property type="match status" value="1"/>
</dbReference>
<dbReference type="CDD" id="cd00082">
    <property type="entry name" value="HisKA"/>
    <property type="match status" value="1"/>
</dbReference>
<dbReference type="InterPro" id="IPR003594">
    <property type="entry name" value="HATPase_dom"/>
</dbReference>